<dbReference type="Pfam" id="PF12802">
    <property type="entry name" value="MarR_2"/>
    <property type="match status" value="1"/>
</dbReference>
<dbReference type="OrthoDB" id="6002259at2"/>
<dbReference type="SUPFAM" id="SSF46785">
    <property type="entry name" value="Winged helix' DNA-binding domain"/>
    <property type="match status" value="1"/>
</dbReference>
<dbReference type="AlphaFoldDB" id="A0A1P8K4A8"/>
<dbReference type="Proteomes" id="UP000186609">
    <property type="component" value="Chromosome"/>
</dbReference>
<dbReference type="InterPro" id="IPR036390">
    <property type="entry name" value="WH_DNA-bd_sf"/>
</dbReference>
<dbReference type="GO" id="GO:0003677">
    <property type="term" value="F:DNA binding"/>
    <property type="evidence" value="ECO:0007669"/>
    <property type="project" value="UniProtKB-KW"/>
</dbReference>
<proteinExistence type="predicted"/>
<dbReference type="STRING" id="1842727.RD110_17070"/>
<dbReference type="PRINTS" id="PR00598">
    <property type="entry name" value="HTHMARR"/>
</dbReference>
<evidence type="ECO:0000256" key="2">
    <source>
        <dbReference type="ARBA" id="ARBA00023125"/>
    </source>
</evidence>
<feature type="domain" description="HTH marR-type" evidence="4">
    <location>
        <begin position="7"/>
        <end position="140"/>
    </location>
</feature>
<evidence type="ECO:0000313" key="5">
    <source>
        <dbReference type="EMBL" id="APW40761.1"/>
    </source>
</evidence>
<dbReference type="PANTHER" id="PTHR33164:SF64">
    <property type="entry name" value="TRANSCRIPTIONAL REGULATOR SLYA"/>
    <property type="match status" value="1"/>
</dbReference>
<gene>
    <name evidence="5" type="ORF">RD110_17070</name>
</gene>
<reference evidence="5 6" key="1">
    <citation type="submission" date="2017-01" db="EMBL/GenBank/DDBJ databases">
        <authorList>
            <person name="Mah S.A."/>
            <person name="Swanson W.J."/>
            <person name="Moy G.W."/>
            <person name="Vacquier V.D."/>
        </authorList>
    </citation>
    <scope>NUCLEOTIDE SEQUENCE [LARGE SCALE GENOMIC DNA]</scope>
    <source>
        <strain evidence="5 6">DCY110</strain>
    </source>
</reference>
<evidence type="ECO:0000313" key="6">
    <source>
        <dbReference type="Proteomes" id="UP000186609"/>
    </source>
</evidence>
<keyword evidence="3" id="KW-0804">Transcription</keyword>
<evidence type="ECO:0000256" key="1">
    <source>
        <dbReference type="ARBA" id="ARBA00023015"/>
    </source>
</evidence>
<keyword evidence="2" id="KW-0238">DNA-binding</keyword>
<dbReference type="Gene3D" id="1.10.10.10">
    <property type="entry name" value="Winged helix-like DNA-binding domain superfamily/Winged helix DNA-binding domain"/>
    <property type="match status" value="1"/>
</dbReference>
<dbReference type="PANTHER" id="PTHR33164">
    <property type="entry name" value="TRANSCRIPTIONAL REGULATOR, MARR FAMILY"/>
    <property type="match status" value="1"/>
</dbReference>
<dbReference type="InterPro" id="IPR000835">
    <property type="entry name" value="HTH_MarR-typ"/>
</dbReference>
<dbReference type="GO" id="GO:0003700">
    <property type="term" value="F:DNA-binding transcription factor activity"/>
    <property type="evidence" value="ECO:0007669"/>
    <property type="project" value="InterPro"/>
</dbReference>
<keyword evidence="1" id="KW-0805">Transcription regulation</keyword>
<dbReference type="KEGG" id="rhy:RD110_17070"/>
<evidence type="ECO:0000256" key="3">
    <source>
        <dbReference type="ARBA" id="ARBA00023163"/>
    </source>
</evidence>
<evidence type="ECO:0000259" key="4">
    <source>
        <dbReference type="PROSITE" id="PS50995"/>
    </source>
</evidence>
<name>A0A1P8K4A8_9BURK</name>
<dbReference type="GO" id="GO:0006950">
    <property type="term" value="P:response to stress"/>
    <property type="evidence" value="ECO:0007669"/>
    <property type="project" value="TreeGrafter"/>
</dbReference>
<accession>A0A1P8K4A8</accession>
<organism evidence="5 6">
    <name type="scientific">Rhodoferax koreensis</name>
    <dbReference type="NCBI Taxonomy" id="1842727"/>
    <lineage>
        <taxon>Bacteria</taxon>
        <taxon>Pseudomonadati</taxon>
        <taxon>Pseudomonadota</taxon>
        <taxon>Betaproteobacteria</taxon>
        <taxon>Burkholderiales</taxon>
        <taxon>Comamonadaceae</taxon>
        <taxon>Rhodoferax</taxon>
    </lineage>
</organism>
<protein>
    <submittedName>
        <fullName evidence="5">MarR family transcriptional regulator</fullName>
    </submittedName>
</protein>
<dbReference type="SMART" id="SM00347">
    <property type="entry name" value="HTH_MARR"/>
    <property type="match status" value="1"/>
</dbReference>
<dbReference type="PROSITE" id="PS50995">
    <property type="entry name" value="HTH_MARR_2"/>
    <property type="match status" value="1"/>
</dbReference>
<sequence length="152" mass="16689">MHDPSPRNEIGKLIGKTARQWRRTVDRQLLPFGLTEATWLPLLHVARAAAPMRQKELAASLSLDNSSVVRLLNELQAAGLVERREEGVDRRAKAIVLTELGRTTVVKVERSARQVREKALAGLSDAELHAASLVIARIFESLQAMVPAEAAA</sequence>
<dbReference type="EMBL" id="CP019236">
    <property type="protein sequence ID" value="APW40761.1"/>
    <property type="molecule type" value="Genomic_DNA"/>
</dbReference>
<keyword evidence="6" id="KW-1185">Reference proteome</keyword>
<dbReference type="InterPro" id="IPR036388">
    <property type="entry name" value="WH-like_DNA-bd_sf"/>
</dbReference>
<dbReference type="InterPro" id="IPR039422">
    <property type="entry name" value="MarR/SlyA-like"/>
</dbReference>